<protein>
    <submittedName>
        <fullName evidence="1">Uncharacterized protein</fullName>
    </submittedName>
</protein>
<proteinExistence type="predicted"/>
<organism evidence="1 2">
    <name type="scientific">Jeotgalibacillus soli</name>
    <dbReference type="NCBI Taxonomy" id="889306"/>
    <lineage>
        <taxon>Bacteria</taxon>
        <taxon>Bacillati</taxon>
        <taxon>Bacillota</taxon>
        <taxon>Bacilli</taxon>
        <taxon>Bacillales</taxon>
        <taxon>Caryophanaceae</taxon>
        <taxon>Jeotgalibacillus</taxon>
    </lineage>
</organism>
<evidence type="ECO:0000313" key="1">
    <source>
        <dbReference type="EMBL" id="KIL45481.1"/>
    </source>
</evidence>
<dbReference type="EMBL" id="JXRP01000018">
    <property type="protein sequence ID" value="KIL45481.1"/>
    <property type="molecule type" value="Genomic_DNA"/>
</dbReference>
<reference evidence="1 2" key="1">
    <citation type="submission" date="2015-01" db="EMBL/GenBank/DDBJ databases">
        <title>Genome sequencing of Jeotgalibacillus soli.</title>
        <authorList>
            <person name="Goh K.M."/>
            <person name="Chan K.-G."/>
            <person name="Yaakop A.S."/>
            <person name="Ee R."/>
            <person name="Gan H.M."/>
            <person name="Chan C.S."/>
        </authorList>
    </citation>
    <scope>NUCLEOTIDE SEQUENCE [LARGE SCALE GENOMIC DNA]</scope>
    <source>
        <strain evidence="1 2">P9</strain>
    </source>
</reference>
<dbReference type="AlphaFoldDB" id="A0A0C2VLZ8"/>
<accession>A0A0C2VLZ8</accession>
<dbReference type="PATRIC" id="fig|889306.3.peg.3036"/>
<gene>
    <name evidence="1" type="ORF">KP78_30250</name>
</gene>
<evidence type="ECO:0000313" key="2">
    <source>
        <dbReference type="Proteomes" id="UP000031938"/>
    </source>
</evidence>
<keyword evidence="2" id="KW-1185">Reference proteome</keyword>
<dbReference type="Proteomes" id="UP000031938">
    <property type="component" value="Unassembled WGS sequence"/>
</dbReference>
<dbReference type="STRING" id="889306.KP78_30250"/>
<comment type="caution">
    <text evidence="1">The sequence shown here is derived from an EMBL/GenBank/DDBJ whole genome shotgun (WGS) entry which is preliminary data.</text>
</comment>
<name>A0A0C2VLZ8_9BACL</name>
<sequence length="51" mass="5859">MGAVLVAVNYSRTITLAKSDRMRSYIDTLYKVYPELKDIQTDELKCITSPF</sequence>